<dbReference type="GO" id="GO:0006352">
    <property type="term" value="P:DNA-templated transcription initiation"/>
    <property type="evidence" value="ECO:0007669"/>
    <property type="project" value="InterPro"/>
</dbReference>
<evidence type="ECO:0000256" key="4">
    <source>
        <dbReference type="ARBA" id="ARBA00023163"/>
    </source>
</evidence>
<evidence type="ECO:0000259" key="5">
    <source>
        <dbReference type="Pfam" id="PF04542"/>
    </source>
</evidence>
<evidence type="ECO:0000256" key="3">
    <source>
        <dbReference type="ARBA" id="ARBA00023082"/>
    </source>
</evidence>
<dbReference type="PANTHER" id="PTHR43133:SF51">
    <property type="entry name" value="RNA POLYMERASE SIGMA FACTOR"/>
    <property type="match status" value="1"/>
</dbReference>
<dbReference type="EMBL" id="MFQH01000024">
    <property type="protein sequence ID" value="OGH77386.1"/>
    <property type="molecule type" value="Genomic_DNA"/>
</dbReference>
<feature type="domain" description="RNA polymerase sigma factor 70 region 4 type 2" evidence="6">
    <location>
        <begin position="125"/>
        <end position="177"/>
    </location>
</feature>
<dbReference type="Pfam" id="PF04542">
    <property type="entry name" value="Sigma70_r2"/>
    <property type="match status" value="1"/>
</dbReference>
<evidence type="ECO:0000259" key="6">
    <source>
        <dbReference type="Pfam" id="PF08281"/>
    </source>
</evidence>
<dbReference type="Gene3D" id="1.10.10.10">
    <property type="entry name" value="Winged helix-like DNA-binding domain superfamily/Winged helix DNA-binding domain"/>
    <property type="match status" value="1"/>
</dbReference>
<dbReference type="NCBIfam" id="TIGR02937">
    <property type="entry name" value="sigma70-ECF"/>
    <property type="match status" value="1"/>
</dbReference>
<protein>
    <recommendedName>
        <fullName evidence="9">RNA polymerase sigma factor</fullName>
    </recommendedName>
</protein>
<dbReference type="Proteomes" id="UP000177040">
    <property type="component" value="Unassembled WGS sequence"/>
</dbReference>
<dbReference type="InterPro" id="IPR039425">
    <property type="entry name" value="RNA_pol_sigma-70-like"/>
</dbReference>
<keyword evidence="2" id="KW-0805">Transcription regulation</keyword>
<evidence type="ECO:0000256" key="2">
    <source>
        <dbReference type="ARBA" id="ARBA00023015"/>
    </source>
</evidence>
<gene>
    <name evidence="7" type="ORF">A2983_01635</name>
</gene>
<dbReference type="InterPro" id="IPR013249">
    <property type="entry name" value="RNA_pol_sigma70_r4_t2"/>
</dbReference>
<dbReference type="GO" id="GO:0016987">
    <property type="term" value="F:sigma factor activity"/>
    <property type="evidence" value="ECO:0007669"/>
    <property type="project" value="UniProtKB-KW"/>
</dbReference>
<dbReference type="Gene3D" id="1.10.1740.10">
    <property type="match status" value="1"/>
</dbReference>
<dbReference type="AlphaFoldDB" id="A0A1F6N096"/>
<evidence type="ECO:0008006" key="9">
    <source>
        <dbReference type="Google" id="ProtNLM"/>
    </source>
</evidence>
<dbReference type="InterPro" id="IPR036388">
    <property type="entry name" value="WH-like_DNA-bd_sf"/>
</dbReference>
<dbReference type="GO" id="GO:0003677">
    <property type="term" value="F:DNA binding"/>
    <property type="evidence" value="ECO:0007669"/>
    <property type="project" value="InterPro"/>
</dbReference>
<evidence type="ECO:0000313" key="7">
    <source>
        <dbReference type="EMBL" id="OGH77386.1"/>
    </source>
</evidence>
<feature type="domain" description="RNA polymerase sigma-70 region 2" evidence="5">
    <location>
        <begin position="28"/>
        <end position="94"/>
    </location>
</feature>
<dbReference type="SUPFAM" id="SSF88946">
    <property type="entry name" value="Sigma2 domain of RNA polymerase sigma factors"/>
    <property type="match status" value="1"/>
</dbReference>
<reference evidence="7 8" key="1">
    <citation type="journal article" date="2016" name="Nat. Commun.">
        <title>Thousands of microbial genomes shed light on interconnected biogeochemical processes in an aquifer system.</title>
        <authorList>
            <person name="Anantharaman K."/>
            <person name="Brown C.T."/>
            <person name="Hug L.A."/>
            <person name="Sharon I."/>
            <person name="Castelle C.J."/>
            <person name="Probst A.J."/>
            <person name="Thomas B.C."/>
            <person name="Singh A."/>
            <person name="Wilkins M.J."/>
            <person name="Karaoz U."/>
            <person name="Brodie E.L."/>
            <person name="Williams K.H."/>
            <person name="Hubbard S.S."/>
            <person name="Banfield J.F."/>
        </authorList>
    </citation>
    <scope>NUCLEOTIDE SEQUENCE [LARGE SCALE GENOMIC DNA]</scope>
</reference>
<comment type="caution">
    <text evidence="7">The sequence shown here is derived from an EMBL/GenBank/DDBJ whole genome shotgun (WGS) entry which is preliminary data.</text>
</comment>
<dbReference type="PANTHER" id="PTHR43133">
    <property type="entry name" value="RNA POLYMERASE ECF-TYPE SIGMA FACTO"/>
    <property type="match status" value="1"/>
</dbReference>
<dbReference type="InterPro" id="IPR014284">
    <property type="entry name" value="RNA_pol_sigma-70_dom"/>
</dbReference>
<evidence type="ECO:0000313" key="8">
    <source>
        <dbReference type="Proteomes" id="UP000177040"/>
    </source>
</evidence>
<organism evidence="7 8">
    <name type="scientific">Candidatus Magasanikbacteria bacterium RIFCSPLOWO2_01_FULL_40_15</name>
    <dbReference type="NCBI Taxonomy" id="1798686"/>
    <lineage>
        <taxon>Bacteria</taxon>
        <taxon>Candidatus Magasanikiibacteriota</taxon>
    </lineage>
</organism>
<keyword evidence="4" id="KW-0804">Transcription</keyword>
<keyword evidence="3" id="KW-0731">Sigma factor</keyword>
<dbReference type="CDD" id="cd06171">
    <property type="entry name" value="Sigma70_r4"/>
    <property type="match status" value="1"/>
</dbReference>
<dbReference type="InterPro" id="IPR013324">
    <property type="entry name" value="RNA_pol_sigma_r3/r4-like"/>
</dbReference>
<dbReference type="InterPro" id="IPR007627">
    <property type="entry name" value="RNA_pol_sigma70_r2"/>
</dbReference>
<dbReference type="InterPro" id="IPR013325">
    <property type="entry name" value="RNA_pol_sigma_r2"/>
</dbReference>
<comment type="similarity">
    <text evidence="1">Belongs to the sigma-70 factor family. ECF subfamily.</text>
</comment>
<proteinExistence type="inferred from homology"/>
<dbReference type="SUPFAM" id="SSF88659">
    <property type="entry name" value="Sigma3 and sigma4 domains of RNA polymerase sigma factors"/>
    <property type="match status" value="1"/>
</dbReference>
<evidence type="ECO:0000256" key="1">
    <source>
        <dbReference type="ARBA" id="ARBA00010641"/>
    </source>
</evidence>
<accession>A0A1F6N096</accession>
<sequence length="183" mass="21537">MPETSNNQSDEAILVLVRNGESELYGEIIRRYQAKLTRYIRRFTTSETANEDILQDVFIKAYRNLFDFDANRSFSSWIYRIAHNEAINHCKKFKREALILDEGEWEIADDRLELGISIDKKEGALRIRRALQKLKEKYREPVVLYFFEEKSYEEISDILHVPVSTVGTLIARGKTKLKIIMQE</sequence>
<name>A0A1F6N096_9BACT</name>
<dbReference type="Pfam" id="PF08281">
    <property type="entry name" value="Sigma70_r4_2"/>
    <property type="match status" value="1"/>
</dbReference>